<proteinExistence type="predicted"/>
<dbReference type="AlphaFoldDB" id="A0A4C1WFP5"/>
<protein>
    <submittedName>
        <fullName evidence="2">Uncharacterized protein</fullName>
    </submittedName>
</protein>
<dbReference type="Proteomes" id="UP000299102">
    <property type="component" value="Unassembled WGS sequence"/>
</dbReference>
<name>A0A4C1WFP5_EUMVA</name>
<evidence type="ECO:0000313" key="3">
    <source>
        <dbReference type="Proteomes" id="UP000299102"/>
    </source>
</evidence>
<feature type="compositionally biased region" description="Basic and acidic residues" evidence="1">
    <location>
        <begin position="376"/>
        <end position="385"/>
    </location>
</feature>
<evidence type="ECO:0000256" key="1">
    <source>
        <dbReference type="SAM" id="MobiDB-lite"/>
    </source>
</evidence>
<reference evidence="2 3" key="1">
    <citation type="journal article" date="2019" name="Commun. Biol.">
        <title>The bagworm genome reveals a unique fibroin gene that provides high tensile strength.</title>
        <authorList>
            <person name="Kono N."/>
            <person name="Nakamura H."/>
            <person name="Ohtoshi R."/>
            <person name="Tomita M."/>
            <person name="Numata K."/>
            <person name="Arakawa K."/>
        </authorList>
    </citation>
    <scope>NUCLEOTIDE SEQUENCE [LARGE SCALE GENOMIC DNA]</scope>
</reference>
<feature type="region of interest" description="Disordered" evidence="1">
    <location>
        <begin position="364"/>
        <end position="385"/>
    </location>
</feature>
<keyword evidence="3" id="KW-1185">Reference proteome</keyword>
<feature type="region of interest" description="Disordered" evidence="1">
    <location>
        <begin position="167"/>
        <end position="208"/>
    </location>
</feature>
<comment type="caution">
    <text evidence="2">The sequence shown here is derived from an EMBL/GenBank/DDBJ whole genome shotgun (WGS) entry which is preliminary data.</text>
</comment>
<feature type="compositionally biased region" description="Polar residues" evidence="1">
    <location>
        <begin position="191"/>
        <end position="201"/>
    </location>
</feature>
<dbReference type="EMBL" id="BGZK01000555">
    <property type="protein sequence ID" value="GBP49971.1"/>
    <property type="molecule type" value="Genomic_DNA"/>
</dbReference>
<sequence length="385" mass="42594">MLVYLSSRLIAARPEPALWRWRGRGSVAAGDPGTRRAFSDDQKLELLFCAFWPTLRQGASAGHPPPPARDALCHGRRSNSLADFVLPLLRRDPSPVPALTGPRGAVRAPRRSSCHYLRRQGAHLIKTHDLAVSVFVRSSRAARVLSAQILDASVRVAEDVKEVGRAVGPSARPAPAQCPAEVPPPHASPAENPSGSSTGESHGNDGLRTCTRRSEAVYARGQKIVSYGRPISHPRLLSPYRQLSKHTHRRALTQPYDDALDAARPPRRRCLALSHRPMHRGVGQPSPRGALAHTLTRYTAVLRAYRKFEVDDFLDGQYRFVLLLYHCNKVGQPSSFPPNRAWERRRDAYPTLVKRAHRTSLETFRISPGSGAHVEPGTDRTRNAD</sequence>
<evidence type="ECO:0000313" key="2">
    <source>
        <dbReference type="EMBL" id="GBP49971.1"/>
    </source>
</evidence>
<gene>
    <name evidence="2" type="ORF">EVAR_37056_1</name>
</gene>
<organism evidence="2 3">
    <name type="scientific">Eumeta variegata</name>
    <name type="common">Bagworm moth</name>
    <name type="synonym">Eumeta japonica</name>
    <dbReference type="NCBI Taxonomy" id="151549"/>
    <lineage>
        <taxon>Eukaryota</taxon>
        <taxon>Metazoa</taxon>
        <taxon>Ecdysozoa</taxon>
        <taxon>Arthropoda</taxon>
        <taxon>Hexapoda</taxon>
        <taxon>Insecta</taxon>
        <taxon>Pterygota</taxon>
        <taxon>Neoptera</taxon>
        <taxon>Endopterygota</taxon>
        <taxon>Lepidoptera</taxon>
        <taxon>Glossata</taxon>
        <taxon>Ditrysia</taxon>
        <taxon>Tineoidea</taxon>
        <taxon>Psychidae</taxon>
        <taxon>Oiketicinae</taxon>
        <taxon>Eumeta</taxon>
    </lineage>
</organism>
<accession>A0A4C1WFP5</accession>